<evidence type="ECO:0000313" key="1">
    <source>
        <dbReference type="EMBL" id="VDO27845.1"/>
    </source>
</evidence>
<dbReference type="WBParaSite" id="HPLM_0000605901-mRNA-1">
    <property type="protein sequence ID" value="HPLM_0000605901-mRNA-1"/>
    <property type="gene ID" value="HPLM_0000605901"/>
</dbReference>
<proteinExistence type="predicted"/>
<dbReference type="EMBL" id="UZAF01016431">
    <property type="protein sequence ID" value="VDO27845.1"/>
    <property type="molecule type" value="Genomic_DNA"/>
</dbReference>
<dbReference type="OMA" id="AIHHHEM"/>
<dbReference type="PANTHER" id="PTHR47237:SF1">
    <property type="entry name" value="SLL0310 PROTEIN"/>
    <property type="match status" value="1"/>
</dbReference>
<dbReference type="InterPro" id="IPR016181">
    <property type="entry name" value="Acyl_CoA_acyltransferase"/>
</dbReference>
<sequence length="318" mass="36046">MQQLREDDVEIIQYGTGEIWDQMRELVRLANWTTHDAATWQLFPERKNIYPIFAIRKSDNYLLGGVALVETDIVLGAFYVMRPELRGLGTGMKMMVHLLHLLNNDLKHKPAIGRAVQAMLEKYSGPPFNAIHHHEMYRFMLSKEEILKMFPTTGSTLVPISVKDMNPAQFEKVCAYDELVTGRNRREFLKEFYSVFFTNGVGLFDASGNVHGFIGAVPTVADNQVIKISPIFASNNNDVGYLLKCILEMIPKPDAKYAIHPTTNSAGDWMLQKCRDADIPLVFCGTAGNSTHNNIIYKDPCKVELMYAPMNSALFFDR</sequence>
<dbReference type="InterPro" id="IPR052729">
    <property type="entry name" value="Acyl/Acetyltrans_Enzymes"/>
</dbReference>
<reference evidence="3" key="1">
    <citation type="submission" date="2017-02" db="UniProtKB">
        <authorList>
            <consortium name="WormBaseParasite"/>
        </authorList>
    </citation>
    <scope>IDENTIFICATION</scope>
</reference>
<gene>
    <name evidence="1" type="ORF">HPLM_LOCUS6051</name>
</gene>
<organism evidence="3">
    <name type="scientific">Haemonchus placei</name>
    <name type="common">Barber's pole worm</name>
    <dbReference type="NCBI Taxonomy" id="6290"/>
    <lineage>
        <taxon>Eukaryota</taxon>
        <taxon>Metazoa</taxon>
        <taxon>Ecdysozoa</taxon>
        <taxon>Nematoda</taxon>
        <taxon>Chromadorea</taxon>
        <taxon>Rhabditida</taxon>
        <taxon>Rhabditina</taxon>
        <taxon>Rhabditomorpha</taxon>
        <taxon>Strongyloidea</taxon>
        <taxon>Trichostrongylidae</taxon>
        <taxon>Haemonchus</taxon>
    </lineage>
</organism>
<dbReference type="AlphaFoldDB" id="A0A0N4W7F6"/>
<accession>A0A0N4W7F6</accession>
<protein>
    <submittedName>
        <fullName evidence="3">N-acetyltransferase domain-containing protein</fullName>
    </submittedName>
</protein>
<evidence type="ECO:0000313" key="2">
    <source>
        <dbReference type="Proteomes" id="UP000268014"/>
    </source>
</evidence>
<name>A0A0N4W7F6_HAEPC</name>
<keyword evidence="2" id="KW-1185">Reference proteome</keyword>
<dbReference type="SUPFAM" id="SSF55729">
    <property type="entry name" value="Acyl-CoA N-acyltransferases (Nat)"/>
    <property type="match status" value="1"/>
</dbReference>
<dbReference type="STRING" id="6290.A0A0N4W7F6"/>
<dbReference type="OrthoDB" id="5782930at2759"/>
<evidence type="ECO:0000313" key="3">
    <source>
        <dbReference type="WBParaSite" id="HPLM_0000605901-mRNA-1"/>
    </source>
</evidence>
<reference evidence="1 2" key="2">
    <citation type="submission" date="2018-11" db="EMBL/GenBank/DDBJ databases">
        <authorList>
            <consortium name="Pathogen Informatics"/>
        </authorList>
    </citation>
    <scope>NUCLEOTIDE SEQUENCE [LARGE SCALE GENOMIC DNA]</scope>
    <source>
        <strain evidence="1 2">MHpl1</strain>
    </source>
</reference>
<dbReference type="PANTHER" id="PTHR47237">
    <property type="entry name" value="SLL0310 PROTEIN"/>
    <property type="match status" value="1"/>
</dbReference>
<dbReference type="Proteomes" id="UP000268014">
    <property type="component" value="Unassembled WGS sequence"/>
</dbReference>